<evidence type="ECO:0000313" key="2">
    <source>
        <dbReference type="Proteomes" id="UP001595907"/>
    </source>
</evidence>
<protein>
    <submittedName>
        <fullName evidence="1">Uncharacterized protein</fullName>
    </submittedName>
</protein>
<gene>
    <name evidence="1" type="ORF">ACFOWM_03605</name>
</gene>
<proteinExistence type="predicted"/>
<name>A0ABV8QNV0_9BACT</name>
<dbReference type="Proteomes" id="UP001595907">
    <property type="component" value="Unassembled WGS sequence"/>
</dbReference>
<sequence length="117" mass="13922">MAFESEKSFNENFEILRKIMLDRYIDDVEMLEFLDALKHDHHKAMYLYKNEIEDLGIEISELENRNLDDWHPSQIQELITADCGIGTLQYHCDNLRLQQNVEEFIANLNPVVFHTHN</sequence>
<organism evidence="1 2">
    <name type="scientific">Ferruginibacter yonginensis</name>
    <dbReference type="NCBI Taxonomy" id="1310416"/>
    <lineage>
        <taxon>Bacteria</taxon>
        <taxon>Pseudomonadati</taxon>
        <taxon>Bacteroidota</taxon>
        <taxon>Chitinophagia</taxon>
        <taxon>Chitinophagales</taxon>
        <taxon>Chitinophagaceae</taxon>
        <taxon>Ferruginibacter</taxon>
    </lineage>
</organism>
<keyword evidence="2" id="KW-1185">Reference proteome</keyword>
<reference evidence="2" key="1">
    <citation type="journal article" date="2019" name="Int. J. Syst. Evol. Microbiol.">
        <title>The Global Catalogue of Microorganisms (GCM) 10K type strain sequencing project: providing services to taxonomists for standard genome sequencing and annotation.</title>
        <authorList>
            <consortium name="The Broad Institute Genomics Platform"/>
            <consortium name="The Broad Institute Genome Sequencing Center for Infectious Disease"/>
            <person name="Wu L."/>
            <person name="Ma J."/>
        </authorList>
    </citation>
    <scope>NUCLEOTIDE SEQUENCE [LARGE SCALE GENOMIC DNA]</scope>
    <source>
        <strain evidence="2">CECT 8289</strain>
    </source>
</reference>
<comment type="caution">
    <text evidence="1">The sequence shown here is derived from an EMBL/GenBank/DDBJ whole genome shotgun (WGS) entry which is preliminary data.</text>
</comment>
<dbReference type="EMBL" id="JBHSCZ010000001">
    <property type="protein sequence ID" value="MFC4261950.1"/>
    <property type="molecule type" value="Genomic_DNA"/>
</dbReference>
<evidence type="ECO:0000313" key="1">
    <source>
        <dbReference type="EMBL" id="MFC4261950.1"/>
    </source>
</evidence>
<accession>A0ABV8QNV0</accession>